<dbReference type="RefSeq" id="WP_268781380.1">
    <property type="nucleotide sequence ID" value="NZ_JAPRAT010000048.1"/>
</dbReference>
<sequence>MNRIDNNSPSGTYLITTRSGSKYFLEISEATKKLVRVNPKFGLRKDGEQIEVKEIMTLEIGKPAIICIEPLGLGSETFRLTTEVLDIIFFV</sequence>
<comment type="caution">
    <text evidence="1">The sequence shown here is derived from an EMBL/GenBank/DDBJ whole genome shotgun (WGS) entry which is preliminary data.</text>
</comment>
<dbReference type="EMBL" id="JAPRAT010000048">
    <property type="protein sequence ID" value="MCZ0704605.1"/>
    <property type="molecule type" value="Genomic_DNA"/>
</dbReference>
<keyword evidence="2" id="KW-1185">Reference proteome</keyword>
<gene>
    <name evidence="1" type="ORF">OWO01_15445</name>
</gene>
<dbReference type="AlphaFoldDB" id="A0A9J6RGP5"/>
<accession>A0A9J6RGP5</accession>
<organism evidence="1 2">
    <name type="scientific">Natronobacillus azotifigens</name>
    <dbReference type="NCBI Taxonomy" id="472978"/>
    <lineage>
        <taxon>Bacteria</taxon>
        <taxon>Bacillati</taxon>
        <taxon>Bacillota</taxon>
        <taxon>Bacilli</taxon>
        <taxon>Bacillales</taxon>
        <taxon>Bacillaceae</taxon>
        <taxon>Natronobacillus</taxon>
    </lineage>
</organism>
<protein>
    <submittedName>
        <fullName evidence="1">Uncharacterized protein</fullName>
    </submittedName>
</protein>
<evidence type="ECO:0000313" key="1">
    <source>
        <dbReference type="EMBL" id="MCZ0704605.1"/>
    </source>
</evidence>
<dbReference type="Proteomes" id="UP001084197">
    <property type="component" value="Unassembled WGS sequence"/>
</dbReference>
<reference evidence="1" key="1">
    <citation type="submission" date="2022-11" db="EMBL/GenBank/DDBJ databases">
        <title>WGS of Natronobacillus azotifigens 24KS-1, an anaerobic diazotrophic haloalkaliphile from soda-rich habitats.</title>
        <authorList>
            <person name="Sorokin D.Y."/>
            <person name="Merkel A.Y."/>
        </authorList>
    </citation>
    <scope>NUCLEOTIDE SEQUENCE</scope>
    <source>
        <strain evidence="1">24KS-1</strain>
    </source>
</reference>
<proteinExistence type="predicted"/>
<name>A0A9J6RGP5_9BACI</name>
<evidence type="ECO:0000313" key="2">
    <source>
        <dbReference type="Proteomes" id="UP001084197"/>
    </source>
</evidence>